<dbReference type="AlphaFoldDB" id="A0A212J4E4"/>
<protein>
    <submittedName>
        <fullName evidence="1">Uncharacterized protein</fullName>
    </submittedName>
</protein>
<name>A0A212J4E4_9BACT</name>
<dbReference type="EMBL" id="FLUL01000001">
    <property type="protein sequence ID" value="SBV94320.1"/>
    <property type="molecule type" value="Genomic_DNA"/>
</dbReference>
<reference evidence="1" key="1">
    <citation type="submission" date="2016-04" db="EMBL/GenBank/DDBJ databases">
        <authorList>
            <person name="Evans L.H."/>
            <person name="Alamgir A."/>
            <person name="Owens N."/>
            <person name="Weber N.D."/>
            <person name="Virtaneva K."/>
            <person name="Barbian K."/>
            <person name="Babar A."/>
            <person name="Rosenke K."/>
        </authorList>
    </citation>
    <scope>NUCLEOTIDE SEQUENCE</scope>
    <source>
        <strain evidence="1">86-2</strain>
    </source>
</reference>
<sequence length="39" mass="4548">MSLKSDVLECPKNSYLFRFIASAMAQYSNEIVIFVEFKK</sequence>
<organism evidence="1">
    <name type="scientific">uncultured Dysgonomonas sp</name>
    <dbReference type="NCBI Taxonomy" id="206096"/>
    <lineage>
        <taxon>Bacteria</taxon>
        <taxon>Pseudomonadati</taxon>
        <taxon>Bacteroidota</taxon>
        <taxon>Bacteroidia</taxon>
        <taxon>Bacteroidales</taxon>
        <taxon>Dysgonomonadaceae</taxon>
        <taxon>Dysgonomonas</taxon>
        <taxon>environmental samples</taxon>
    </lineage>
</organism>
<accession>A0A212J4E4</accession>
<evidence type="ECO:0000313" key="1">
    <source>
        <dbReference type="EMBL" id="SBV94320.1"/>
    </source>
</evidence>
<gene>
    <name evidence="1" type="ORF">KL86DYS2_10707</name>
</gene>
<proteinExistence type="predicted"/>